<evidence type="ECO:0000256" key="7">
    <source>
        <dbReference type="SAM" id="MobiDB-lite"/>
    </source>
</evidence>
<dbReference type="HAMAP" id="MF_03058">
    <property type="entry name" value="VMA21"/>
    <property type="match status" value="1"/>
</dbReference>
<gene>
    <name evidence="8" type="ORF">BDEG_20568</name>
</gene>
<organism evidence="8 9">
    <name type="scientific">Batrachochytrium dendrobatidis (strain JEL423)</name>
    <dbReference type="NCBI Taxonomy" id="403673"/>
    <lineage>
        <taxon>Eukaryota</taxon>
        <taxon>Fungi</taxon>
        <taxon>Fungi incertae sedis</taxon>
        <taxon>Chytridiomycota</taxon>
        <taxon>Chytridiomycota incertae sedis</taxon>
        <taxon>Chytridiomycetes</taxon>
        <taxon>Rhizophydiales</taxon>
        <taxon>Rhizophydiales incertae sedis</taxon>
        <taxon>Batrachochytrium</taxon>
    </lineage>
</organism>
<keyword evidence="1 6" id="KW-0812">Transmembrane</keyword>
<keyword evidence="5 6" id="KW-0968">Cytoplasmic vesicle</keyword>
<dbReference type="InterPro" id="IPR019013">
    <property type="entry name" value="Vma21"/>
</dbReference>
<protein>
    <submittedName>
        <fullName evidence="8">Uncharacterized protein</fullName>
    </submittedName>
</protein>
<comment type="similarity">
    <text evidence="6">Belongs to the VMA21 family.</text>
</comment>
<sequence length="113" mass="12368">MADVDREGSTLRARKSTNEKHAVASTRSTHSKLNVSRSAVFNLVFFSILVFAVPLVVFFYGMNHWFQDNPTLAGIAAALSANAVVILFVVVAFSESDESDKNDSINNKSDKSK</sequence>
<evidence type="ECO:0000256" key="3">
    <source>
        <dbReference type="ARBA" id="ARBA00022989"/>
    </source>
</evidence>
<evidence type="ECO:0000256" key="6">
    <source>
        <dbReference type="HAMAP-Rule" id="MF_03058"/>
    </source>
</evidence>
<comment type="subcellular location">
    <subcellularLocation>
        <location evidence="6">Endoplasmic reticulum membrane</location>
        <topology evidence="6">Multi-pass membrane protein</topology>
    </subcellularLocation>
    <subcellularLocation>
        <location evidence="6">Endoplasmic reticulum-Golgi intermediate compartment membrane</location>
        <topology evidence="6">Multi-pass membrane protein</topology>
    </subcellularLocation>
    <subcellularLocation>
        <location evidence="6">Cytoplasmic vesicle</location>
        <location evidence="6">COPII-coated vesicle membrane</location>
        <topology evidence="6">Multi-pass membrane protein</topology>
    </subcellularLocation>
</comment>
<keyword evidence="4 6" id="KW-0472">Membrane</keyword>
<evidence type="ECO:0000256" key="4">
    <source>
        <dbReference type="ARBA" id="ARBA00023136"/>
    </source>
</evidence>
<dbReference type="EMBL" id="DS022300">
    <property type="protein sequence ID" value="OAJ36388.1"/>
    <property type="molecule type" value="Genomic_DNA"/>
</dbReference>
<dbReference type="Proteomes" id="UP000077115">
    <property type="component" value="Unassembled WGS sequence"/>
</dbReference>
<comment type="function">
    <text evidence="6">Required for the assembly of the V0 complex of the vacuolar ATPase (V-ATPase) in the endoplasmic reticulum.</text>
</comment>
<name>A0A177W8F8_BATDL</name>
<dbReference type="VEuPathDB" id="FungiDB:BDEG_20568"/>
<evidence type="ECO:0000256" key="5">
    <source>
        <dbReference type="ARBA" id="ARBA00023329"/>
    </source>
</evidence>
<feature type="transmembrane region" description="Helical" evidence="6">
    <location>
        <begin position="72"/>
        <end position="93"/>
    </location>
</feature>
<dbReference type="STRING" id="403673.A0A177W8F8"/>
<reference evidence="8 9" key="2">
    <citation type="submission" date="2016-05" db="EMBL/GenBank/DDBJ databases">
        <title>Lineage-specific infection strategies underlie the spectrum of fungal disease in amphibians.</title>
        <authorList>
            <person name="Cuomo C.A."/>
            <person name="Farrer R.A."/>
            <person name="James T."/>
            <person name="Longcore J."/>
            <person name="Birren B."/>
        </authorList>
    </citation>
    <scope>NUCLEOTIDE SEQUENCE [LARGE SCALE GENOMIC DNA]</scope>
    <source>
        <strain evidence="8 9">JEL423</strain>
    </source>
</reference>
<keyword evidence="3 6" id="KW-1133">Transmembrane helix</keyword>
<dbReference type="Pfam" id="PF09446">
    <property type="entry name" value="VMA21"/>
    <property type="match status" value="1"/>
</dbReference>
<reference evidence="8 9" key="1">
    <citation type="submission" date="2006-10" db="EMBL/GenBank/DDBJ databases">
        <title>The Genome Sequence of Batrachochytrium dendrobatidis JEL423.</title>
        <authorList>
            <consortium name="The Broad Institute Genome Sequencing Platform"/>
            <person name="Birren B."/>
            <person name="Lander E."/>
            <person name="Galagan J."/>
            <person name="Cuomo C."/>
            <person name="Devon K."/>
            <person name="Jaffe D."/>
            <person name="Butler J."/>
            <person name="Alvarez P."/>
            <person name="Gnerre S."/>
            <person name="Grabherr M."/>
            <person name="Kleber M."/>
            <person name="Mauceli E."/>
            <person name="Brockman W."/>
            <person name="Young S."/>
            <person name="LaButti K."/>
            <person name="Sykes S."/>
            <person name="DeCaprio D."/>
            <person name="Crawford M."/>
            <person name="Koehrsen M."/>
            <person name="Engels R."/>
            <person name="Montgomery P."/>
            <person name="Pearson M."/>
            <person name="Howarth C."/>
            <person name="Larson L."/>
            <person name="White J."/>
            <person name="O'Leary S."/>
            <person name="Kodira C."/>
            <person name="Zeng Q."/>
            <person name="Yandava C."/>
            <person name="Alvarado L."/>
            <person name="Longcore J."/>
            <person name="James T."/>
        </authorList>
    </citation>
    <scope>NUCLEOTIDE SEQUENCE [LARGE SCALE GENOMIC DNA]</scope>
    <source>
        <strain evidence="8 9">JEL423</strain>
    </source>
</reference>
<dbReference type="GO" id="GO:0070072">
    <property type="term" value="P:vacuolar proton-transporting V-type ATPase complex assembly"/>
    <property type="evidence" value="ECO:0007669"/>
    <property type="project" value="UniProtKB-UniRule"/>
</dbReference>
<feature type="transmembrane region" description="Helical" evidence="6">
    <location>
        <begin position="39"/>
        <end position="60"/>
    </location>
</feature>
<keyword evidence="2 6" id="KW-0256">Endoplasmic reticulum</keyword>
<feature type="region of interest" description="Disordered" evidence="7">
    <location>
        <begin position="1"/>
        <end position="31"/>
    </location>
</feature>
<dbReference type="GO" id="GO:0005789">
    <property type="term" value="C:endoplasmic reticulum membrane"/>
    <property type="evidence" value="ECO:0007669"/>
    <property type="project" value="UniProtKB-SubCell"/>
</dbReference>
<accession>A0A177W8F8</accession>
<evidence type="ECO:0000256" key="1">
    <source>
        <dbReference type="ARBA" id="ARBA00022692"/>
    </source>
</evidence>
<comment type="caution">
    <text evidence="6">Lacks conserved residue(s) required for the propagation of feature annotation.</text>
</comment>
<dbReference type="GO" id="GO:0012507">
    <property type="term" value="C:ER to Golgi transport vesicle membrane"/>
    <property type="evidence" value="ECO:0007669"/>
    <property type="project" value="UniProtKB-SubCell"/>
</dbReference>
<dbReference type="GO" id="GO:0033116">
    <property type="term" value="C:endoplasmic reticulum-Golgi intermediate compartment membrane"/>
    <property type="evidence" value="ECO:0007669"/>
    <property type="project" value="UniProtKB-SubCell"/>
</dbReference>
<evidence type="ECO:0000256" key="2">
    <source>
        <dbReference type="ARBA" id="ARBA00022824"/>
    </source>
</evidence>
<proteinExistence type="inferred from homology"/>
<evidence type="ECO:0000313" key="9">
    <source>
        <dbReference type="Proteomes" id="UP000077115"/>
    </source>
</evidence>
<dbReference type="AlphaFoldDB" id="A0A177W8F8"/>
<evidence type="ECO:0000313" key="8">
    <source>
        <dbReference type="EMBL" id="OAJ36388.1"/>
    </source>
</evidence>